<evidence type="ECO:0000313" key="7">
    <source>
        <dbReference type="EMBL" id="TXC85044.1"/>
    </source>
</evidence>
<proteinExistence type="predicted"/>
<dbReference type="AlphaFoldDB" id="A0A5C6VKA9"/>
<dbReference type="GO" id="GO:0005886">
    <property type="term" value="C:plasma membrane"/>
    <property type="evidence" value="ECO:0007669"/>
    <property type="project" value="UniProtKB-SubCell"/>
</dbReference>
<evidence type="ECO:0000256" key="2">
    <source>
        <dbReference type="ARBA" id="ARBA00022475"/>
    </source>
</evidence>
<organism evidence="7 8">
    <name type="scientific">Luteibaculum oceani</name>
    <dbReference type="NCBI Taxonomy" id="1294296"/>
    <lineage>
        <taxon>Bacteria</taxon>
        <taxon>Pseudomonadati</taxon>
        <taxon>Bacteroidota</taxon>
        <taxon>Flavobacteriia</taxon>
        <taxon>Flavobacteriales</taxon>
        <taxon>Luteibaculaceae</taxon>
        <taxon>Luteibaculum</taxon>
    </lineage>
</organism>
<dbReference type="EMBL" id="VORB01000001">
    <property type="protein sequence ID" value="TXC85044.1"/>
    <property type="molecule type" value="Genomic_DNA"/>
</dbReference>
<keyword evidence="8" id="KW-1185">Reference proteome</keyword>
<gene>
    <name evidence="7" type="ORF">FRX97_00025</name>
</gene>
<comment type="caution">
    <text evidence="7">The sequence shown here is derived from an EMBL/GenBank/DDBJ whole genome shotgun (WGS) entry which is preliminary data.</text>
</comment>
<evidence type="ECO:0000256" key="1">
    <source>
        <dbReference type="ARBA" id="ARBA00004651"/>
    </source>
</evidence>
<evidence type="ECO:0000313" key="8">
    <source>
        <dbReference type="Proteomes" id="UP000321168"/>
    </source>
</evidence>
<dbReference type="Pfam" id="PF03626">
    <property type="entry name" value="COX4_pro"/>
    <property type="match status" value="1"/>
</dbReference>
<protein>
    <submittedName>
        <fullName evidence="7">Cytochrome C oxidase subunit IV</fullName>
    </submittedName>
</protein>
<comment type="subcellular location">
    <subcellularLocation>
        <location evidence="1">Cell membrane</location>
        <topology evidence="1">Multi-pass membrane protein</topology>
    </subcellularLocation>
</comment>
<name>A0A5C6VKA9_9FLAO</name>
<feature type="transmembrane region" description="Helical" evidence="6">
    <location>
        <begin position="30"/>
        <end position="48"/>
    </location>
</feature>
<dbReference type="RefSeq" id="WP_147012092.1">
    <property type="nucleotide sequence ID" value="NZ_VORB01000001.1"/>
</dbReference>
<evidence type="ECO:0000256" key="4">
    <source>
        <dbReference type="ARBA" id="ARBA00022989"/>
    </source>
</evidence>
<keyword evidence="2" id="KW-1003">Cell membrane</keyword>
<reference evidence="7 8" key="1">
    <citation type="submission" date="2019-08" db="EMBL/GenBank/DDBJ databases">
        <title>Genome of Luteibaculum oceani JCM 18817.</title>
        <authorList>
            <person name="Bowman J.P."/>
        </authorList>
    </citation>
    <scope>NUCLEOTIDE SEQUENCE [LARGE SCALE GENOMIC DNA]</scope>
    <source>
        <strain evidence="7 8">JCM 18817</strain>
    </source>
</reference>
<evidence type="ECO:0000256" key="5">
    <source>
        <dbReference type="ARBA" id="ARBA00023136"/>
    </source>
</evidence>
<feature type="transmembrane region" description="Helical" evidence="6">
    <location>
        <begin position="60"/>
        <end position="81"/>
    </location>
</feature>
<feature type="transmembrane region" description="Helical" evidence="6">
    <location>
        <begin position="93"/>
        <end position="110"/>
    </location>
</feature>
<keyword evidence="5 6" id="KW-0472">Membrane</keyword>
<accession>A0A5C6VKA9</accession>
<keyword evidence="4 6" id="KW-1133">Transmembrane helix</keyword>
<evidence type="ECO:0000256" key="6">
    <source>
        <dbReference type="SAM" id="Phobius"/>
    </source>
</evidence>
<keyword evidence="3 6" id="KW-0812">Transmembrane</keyword>
<dbReference type="Proteomes" id="UP000321168">
    <property type="component" value="Unassembled WGS sequence"/>
</dbReference>
<evidence type="ECO:0000256" key="3">
    <source>
        <dbReference type="ARBA" id="ARBA00022692"/>
    </source>
</evidence>
<dbReference type="OrthoDB" id="981917at2"/>
<sequence length="124" mass="14404">MERDDIIEYAPDQVHGEEAGRKIRKNIIKVTLLLTVITAVEVLVGVFYGRGTVSDTTWFWIKLFYIILTLVKAGYIVMSFMHLGDERKNARNVILYPYALFICYLIFIALTESSYVHDMLVKFF</sequence>
<dbReference type="InterPro" id="IPR005171">
    <property type="entry name" value="Cyt_c_oxidase_su4_prok"/>
</dbReference>